<dbReference type="Pfam" id="PF13100">
    <property type="entry name" value="OstA_2"/>
    <property type="match status" value="1"/>
</dbReference>
<gene>
    <name evidence="3" type="ORF">E3J62_12470</name>
</gene>
<sequence>MQFLKIWFILSAMLILVLMPCIVENQQILERTGEKYTVRAKTVEVRNTKKGRVTFLRGGVTITHGPAVITSQCGRAIEARDVAILEGGVHIVDGETIMSSQTAEYYRGEKKALLRGFVKIEDERQLVQADEVVYHRDSRIAVATGSVSFKDKVNDMNVEGGKGTYYFEEDRGIMEESPVLTASGEERILITAQTMETFTKQGKALVTGDVRVYQGDVVATCDTLVYMSRDETATLLGKPVITENENRMESASLTLEFTNRKLRRAVLISGAQAFYRISEQETNEVSGDEMIVDFEEGKVSQVTVSGSAKGTYHMKPKGE</sequence>
<dbReference type="PANTHER" id="PTHR30189:SF1">
    <property type="entry name" value="LPS-ASSEMBLY PROTEIN LPTD"/>
    <property type="match status" value="1"/>
</dbReference>
<dbReference type="GO" id="GO:0009279">
    <property type="term" value="C:cell outer membrane"/>
    <property type="evidence" value="ECO:0007669"/>
    <property type="project" value="TreeGrafter"/>
</dbReference>
<proteinExistence type="predicted"/>
<dbReference type="InterPro" id="IPR005653">
    <property type="entry name" value="OstA-like_N"/>
</dbReference>
<organism evidence="3 4">
    <name type="scientific">candidate division TA06 bacterium</name>
    <dbReference type="NCBI Taxonomy" id="2250710"/>
    <lineage>
        <taxon>Bacteria</taxon>
        <taxon>Bacteria division TA06</taxon>
    </lineage>
</organism>
<name>A0A523UMK1_UNCT6</name>
<comment type="caution">
    <text evidence="3">The sequence shown here is derived from an EMBL/GenBank/DDBJ whole genome shotgun (WGS) entry which is preliminary data.</text>
</comment>
<dbReference type="AlphaFoldDB" id="A0A523UMK1"/>
<dbReference type="EMBL" id="SOJN01000148">
    <property type="protein sequence ID" value="TET43760.1"/>
    <property type="molecule type" value="Genomic_DNA"/>
</dbReference>
<reference evidence="3 4" key="1">
    <citation type="submission" date="2019-03" db="EMBL/GenBank/DDBJ databases">
        <title>Metabolic potential of uncultured bacteria and archaea associated with petroleum seepage in deep-sea sediments.</title>
        <authorList>
            <person name="Dong X."/>
            <person name="Hubert C."/>
        </authorList>
    </citation>
    <scope>NUCLEOTIDE SEQUENCE [LARGE SCALE GENOMIC DNA]</scope>
    <source>
        <strain evidence="3">E44_bin18</strain>
    </source>
</reference>
<evidence type="ECO:0000313" key="4">
    <source>
        <dbReference type="Proteomes" id="UP000315525"/>
    </source>
</evidence>
<evidence type="ECO:0000313" key="3">
    <source>
        <dbReference type="EMBL" id="TET43760.1"/>
    </source>
</evidence>
<dbReference type="Gene3D" id="2.60.450.10">
    <property type="entry name" value="Lipopolysaccharide (LPS) transport protein A like domain"/>
    <property type="match status" value="2"/>
</dbReference>
<keyword evidence="1" id="KW-0472">Membrane</keyword>
<dbReference type="PANTHER" id="PTHR30189">
    <property type="entry name" value="LPS-ASSEMBLY PROTEIN"/>
    <property type="match status" value="1"/>
</dbReference>
<keyword evidence="1" id="KW-0998">Cell outer membrane</keyword>
<dbReference type="GO" id="GO:1990351">
    <property type="term" value="C:transporter complex"/>
    <property type="evidence" value="ECO:0007669"/>
    <property type="project" value="TreeGrafter"/>
</dbReference>
<evidence type="ECO:0000256" key="1">
    <source>
        <dbReference type="ARBA" id="ARBA00023237"/>
    </source>
</evidence>
<dbReference type="InterPro" id="IPR050218">
    <property type="entry name" value="LptD"/>
</dbReference>
<feature type="domain" description="Organic solvent tolerance-like N-terminal" evidence="2">
    <location>
        <begin position="39"/>
        <end position="156"/>
    </location>
</feature>
<dbReference type="Proteomes" id="UP000315525">
    <property type="component" value="Unassembled WGS sequence"/>
</dbReference>
<evidence type="ECO:0000259" key="2">
    <source>
        <dbReference type="Pfam" id="PF13100"/>
    </source>
</evidence>
<protein>
    <recommendedName>
        <fullName evidence="2">Organic solvent tolerance-like N-terminal domain-containing protein</fullName>
    </recommendedName>
</protein>
<accession>A0A523UMK1</accession>